<accession>A0A2H0XDJ3</accession>
<protein>
    <recommendedName>
        <fullName evidence="4">Antitoxin</fullName>
    </recommendedName>
</protein>
<dbReference type="EMBL" id="PEYU01000073">
    <property type="protein sequence ID" value="PIS22198.1"/>
    <property type="molecule type" value="Genomic_DNA"/>
</dbReference>
<proteinExistence type="inferred from homology"/>
<dbReference type="SUPFAM" id="SSF143120">
    <property type="entry name" value="YefM-like"/>
    <property type="match status" value="1"/>
</dbReference>
<dbReference type="Proteomes" id="UP000231252">
    <property type="component" value="Unassembled WGS sequence"/>
</dbReference>
<evidence type="ECO:0000313" key="3">
    <source>
        <dbReference type="Proteomes" id="UP000231252"/>
    </source>
</evidence>
<sequence>MAKNVISKTREKLISVREIESEVEDLLRRAEAGEFYYKILLDNKPLGVLVPYTMWDELLEDLEMYSSSNFLKSIREARKSKVFYTPEQIKKRYDLK</sequence>
<dbReference type="InterPro" id="IPR036165">
    <property type="entry name" value="YefM-like_sf"/>
</dbReference>
<evidence type="ECO:0008006" key="4">
    <source>
        <dbReference type="Google" id="ProtNLM"/>
    </source>
</evidence>
<evidence type="ECO:0000256" key="1">
    <source>
        <dbReference type="ARBA" id="ARBA00009981"/>
    </source>
</evidence>
<comment type="caution">
    <text evidence="2">The sequence shown here is derived from an EMBL/GenBank/DDBJ whole genome shotgun (WGS) entry which is preliminary data.</text>
</comment>
<reference evidence="3" key="1">
    <citation type="submission" date="2017-09" db="EMBL/GenBank/DDBJ databases">
        <title>Depth-based differentiation of microbial function through sediment-hosted aquifers and enrichment of novel symbionts in the deep terrestrial subsurface.</title>
        <authorList>
            <person name="Probst A.J."/>
            <person name="Ladd B."/>
            <person name="Jarett J.K."/>
            <person name="Geller-Mcgrath D.E."/>
            <person name="Sieber C.M.K."/>
            <person name="Emerson J.B."/>
            <person name="Anantharaman K."/>
            <person name="Thomas B.C."/>
            <person name="Malmstrom R."/>
            <person name="Stieglmeier M."/>
            <person name="Klingl A."/>
            <person name="Woyke T."/>
            <person name="Ryan C.M."/>
            <person name="Banfield J.F."/>
        </authorList>
    </citation>
    <scope>NUCLEOTIDE SEQUENCE [LARGE SCALE GENOMIC DNA]</scope>
</reference>
<dbReference type="AlphaFoldDB" id="A0A2H0XDJ3"/>
<organism evidence="2 3">
    <name type="scientific">candidate division WWE3 bacterium CG08_land_8_20_14_0_20_41_10</name>
    <dbReference type="NCBI Taxonomy" id="1975085"/>
    <lineage>
        <taxon>Bacteria</taxon>
        <taxon>Katanobacteria</taxon>
    </lineage>
</organism>
<name>A0A2H0XDJ3_UNCKA</name>
<gene>
    <name evidence="2" type="ORF">COT50_03330</name>
</gene>
<evidence type="ECO:0000313" key="2">
    <source>
        <dbReference type="EMBL" id="PIS22198.1"/>
    </source>
</evidence>
<comment type="similarity">
    <text evidence="1">Belongs to the phD/YefM antitoxin family.</text>
</comment>